<keyword evidence="2" id="KW-1133">Transmembrane helix</keyword>
<feature type="compositionally biased region" description="Basic and acidic residues" evidence="1">
    <location>
        <begin position="56"/>
        <end position="69"/>
    </location>
</feature>
<feature type="compositionally biased region" description="Polar residues" evidence="1">
    <location>
        <begin position="419"/>
        <end position="431"/>
    </location>
</feature>
<feature type="compositionally biased region" description="Polar residues" evidence="1">
    <location>
        <begin position="1"/>
        <end position="13"/>
    </location>
</feature>
<keyword evidence="4" id="KW-1185">Reference proteome</keyword>
<feature type="region of interest" description="Disordered" evidence="1">
    <location>
        <begin position="298"/>
        <end position="320"/>
    </location>
</feature>
<evidence type="ECO:0000256" key="2">
    <source>
        <dbReference type="SAM" id="Phobius"/>
    </source>
</evidence>
<keyword evidence="2" id="KW-0812">Transmembrane</keyword>
<evidence type="ECO:0000313" key="3">
    <source>
        <dbReference type="EMBL" id="KAG7562503.1"/>
    </source>
</evidence>
<keyword evidence="2" id="KW-0472">Membrane</keyword>
<feature type="compositionally biased region" description="Low complexity" evidence="1">
    <location>
        <begin position="369"/>
        <end position="393"/>
    </location>
</feature>
<feature type="region of interest" description="Disordered" evidence="1">
    <location>
        <begin position="56"/>
        <end position="88"/>
    </location>
</feature>
<dbReference type="AlphaFoldDB" id="A0A8K0NPG4"/>
<dbReference type="EMBL" id="JABELV010000031">
    <property type="protein sequence ID" value="KAG7562503.1"/>
    <property type="molecule type" value="Genomic_DNA"/>
</dbReference>
<name>A0A8K0NPG4_9TREE</name>
<dbReference type="Proteomes" id="UP000812966">
    <property type="component" value="Unassembled WGS sequence"/>
</dbReference>
<feature type="compositionally biased region" description="Basic and acidic residues" evidence="1">
    <location>
        <begin position="406"/>
        <end position="415"/>
    </location>
</feature>
<accession>A0A8K0NPG4</accession>
<reference evidence="3" key="1">
    <citation type="submission" date="2020-04" db="EMBL/GenBank/DDBJ databases">
        <title>Analysis of mating type loci in Filobasidium floriforme.</title>
        <authorList>
            <person name="Nowrousian M."/>
        </authorList>
    </citation>
    <scope>NUCLEOTIDE SEQUENCE</scope>
    <source>
        <strain evidence="3">CBS 6242</strain>
    </source>
</reference>
<evidence type="ECO:0000313" key="4">
    <source>
        <dbReference type="Proteomes" id="UP000812966"/>
    </source>
</evidence>
<proteinExistence type="predicted"/>
<feature type="region of interest" description="Disordered" evidence="1">
    <location>
        <begin position="369"/>
        <end position="503"/>
    </location>
</feature>
<protein>
    <submittedName>
        <fullName evidence="3">Uncharacterized protein</fullName>
    </submittedName>
</protein>
<organism evidence="3 4">
    <name type="scientific">Filobasidium floriforme</name>
    <dbReference type="NCBI Taxonomy" id="5210"/>
    <lineage>
        <taxon>Eukaryota</taxon>
        <taxon>Fungi</taxon>
        <taxon>Dikarya</taxon>
        <taxon>Basidiomycota</taxon>
        <taxon>Agaricomycotina</taxon>
        <taxon>Tremellomycetes</taxon>
        <taxon>Filobasidiales</taxon>
        <taxon>Filobasidiaceae</taxon>
        <taxon>Filobasidium</taxon>
    </lineage>
</organism>
<feature type="region of interest" description="Disordered" evidence="1">
    <location>
        <begin position="1"/>
        <end position="22"/>
    </location>
</feature>
<gene>
    <name evidence="3" type="ORF">FFLO_02082</name>
</gene>
<sequence length="628" mass="68969">MASSWTDPFQSGYNPEPKRSHLNELVIQSDPNDIEREFATPVSDPDVEIPPFLQPEKVKERPHQDHTHTTDVSSPYTSGLGGGAGNNPASTSTSTIIISCIVAGSILALGALFWAFKIWRLRRAIDDDGHGGQRKGDVALQEKFKNGWKKATRRRRNSTWFDCPTSLHRSHPLDGEAYSVIGSSSYASTKFLIHDSEKAQSTVAPTLYQGSPERIRPDSNLSSIPSCEKGFGPPMEVGYVYRSHAQNSLQRMTSPTSIYSQPSIPAGLSQPISPLVKRPYTGETRLYPAYPGSLTLTTRPVTYDNRGTKPLKQDSNHHDPNYDIIHERLERLIPTTSLVSIKTLGSNTSPRFSSASVTESIIQDAIYHQNSPQPKSKSPPRSSSQDGSQLSSSFEYDSNPSAMRTPRRERDDGHVKTVVPSQSAVSFTAPSSPERVLLPAPEHMPRSKRMNEMTTPPRRKPVRSILKSETRDRNNSSSEQTMPTRSSDDHGSRIQRNKANRKDLLMDSFDRHDAGSHQDSDREVVLPCEPERVLCDKASTASGLGQGRQARTAPPVVSQGPIRDQITSVSPIQTDRRMNFHLPTGRVISSVRNVDVSANSPSGAGEGKDLESLLTAMGIAGPAPSGRI</sequence>
<feature type="compositionally biased region" description="Polar residues" evidence="1">
    <location>
        <begin position="475"/>
        <end position="485"/>
    </location>
</feature>
<evidence type="ECO:0000256" key="1">
    <source>
        <dbReference type="SAM" id="MobiDB-lite"/>
    </source>
</evidence>
<comment type="caution">
    <text evidence="3">The sequence shown here is derived from an EMBL/GenBank/DDBJ whole genome shotgun (WGS) entry which is preliminary data.</text>
</comment>
<feature type="transmembrane region" description="Helical" evidence="2">
    <location>
        <begin position="96"/>
        <end position="116"/>
    </location>
</feature>
<feature type="compositionally biased region" description="Basic and acidic residues" evidence="1">
    <location>
        <begin position="311"/>
        <end position="320"/>
    </location>
</feature>